<evidence type="ECO:0000256" key="1">
    <source>
        <dbReference type="ARBA" id="ARBA00009299"/>
    </source>
</evidence>
<evidence type="ECO:0000313" key="7">
    <source>
        <dbReference type="EMBL" id="MBD2195963.1"/>
    </source>
</evidence>
<feature type="region of interest" description="Disordered" evidence="5">
    <location>
        <begin position="1"/>
        <end position="20"/>
    </location>
</feature>
<evidence type="ECO:0000256" key="3">
    <source>
        <dbReference type="ARBA" id="ARBA00022738"/>
    </source>
</evidence>
<protein>
    <recommendedName>
        <fullName evidence="6">Leucine rich repeat variant domain-containing protein</fullName>
    </recommendedName>
</protein>
<dbReference type="Gene3D" id="1.25.10.10">
    <property type="entry name" value="Leucine-rich Repeat Variant"/>
    <property type="match status" value="2"/>
</dbReference>
<dbReference type="RefSeq" id="WP_190540483.1">
    <property type="nucleotide sequence ID" value="NZ_CAWPNO010000045.1"/>
</dbReference>
<evidence type="ECO:0000256" key="5">
    <source>
        <dbReference type="SAM" id="MobiDB-lite"/>
    </source>
</evidence>
<evidence type="ECO:0000256" key="2">
    <source>
        <dbReference type="ARBA" id="ARBA00022549"/>
    </source>
</evidence>
<reference evidence="7 8" key="1">
    <citation type="journal article" date="2020" name="ISME J.">
        <title>Comparative genomics reveals insights into cyanobacterial evolution and habitat adaptation.</title>
        <authorList>
            <person name="Chen M.Y."/>
            <person name="Teng W.K."/>
            <person name="Zhao L."/>
            <person name="Hu C.X."/>
            <person name="Zhou Y.K."/>
            <person name="Han B.P."/>
            <person name="Song L.R."/>
            <person name="Shu W.S."/>
        </authorList>
    </citation>
    <scope>NUCLEOTIDE SEQUENCE [LARGE SCALE GENOMIC DNA]</scope>
    <source>
        <strain evidence="7 8">FACHB-288</strain>
    </source>
</reference>
<dbReference type="InterPro" id="IPR016024">
    <property type="entry name" value="ARM-type_fold"/>
</dbReference>
<evidence type="ECO:0000313" key="8">
    <source>
        <dbReference type="Proteomes" id="UP000658514"/>
    </source>
</evidence>
<sequence length="666" mass="75061">MSQEQETALQEAANENTPSERLRELAKLSIELARIVAQNPGTDADILHELGSYADAKVRQNLLMNPNIPPSRLMFLAKLFPRHLFRNPAIDLLILENPNLLATAFDTVLPNLIKRKLVPVSLLEYAAKSSSETVKLAVTVNSQTPKATLEYLASSNNQLVVEAAQMHVNWNDDANCEDWQEIAQTAINNILNDCLEEFKDAIQQIAKINELRSGIPKHFLRFVPYRKDEYDETIVSELEEIAQSEQSNVRLIAAKHPNTPARILEQLLEFGNRSIFYELASNPNTPVHVLEKLLQQPDLYELGRRIAGNPNLPLELLEEMADSDRHNAVHAAIASNPRTPVYILEKLASNQRLNSYVHQAIAYNPNTPVSLLEKLARDRGDDYTVRNRIANNPKTPKQLVLRMLWLFELRHLGGYSLYSGVEEFGMMNPHVSGNFLEKLLECQENTLKTAWHQQFKDAAKLEIAAIAGHPNLPEKSLKKLLLEHEKDFIRYAACDNPNTPNFIVQIWGIDILKDLNQGIVNVAVLKRIAASLYANQELLAVLVNHEHPNVRKAAASNPCIDDAILASWESSPNYQPGELESSLYPERELLSKWEQIPLSTRLTVLLNPQAPKGILAKIARSFSWLERYAIAQNSNTPTQIRQILTQDGNRVVRAAASFTKPIELPE</sequence>
<dbReference type="EMBL" id="JACJQH010000014">
    <property type="protein sequence ID" value="MBD2195963.1"/>
    <property type="molecule type" value="Genomic_DNA"/>
</dbReference>
<feature type="domain" description="Leucine rich repeat variant" evidence="6">
    <location>
        <begin position="8"/>
        <end position="62"/>
    </location>
</feature>
<keyword evidence="2" id="KW-0042">Antenna complex</keyword>
<proteinExistence type="inferred from homology"/>
<dbReference type="Proteomes" id="UP000658514">
    <property type="component" value="Unassembled WGS sequence"/>
</dbReference>
<gene>
    <name evidence="7" type="ORF">H6G24_10715</name>
</gene>
<evidence type="ECO:0000256" key="4">
    <source>
        <dbReference type="ARBA" id="ARBA00023239"/>
    </source>
</evidence>
<dbReference type="Pfam" id="PF25591">
    <property type="entry name" value="LRV_2"/>
    <property type="match status" value="1"/>
</dbReference>
<dbReference type="InterPro" id="IPR057893">
    <property type="entry name" value="LRV_2"/>
</dbReference>
<evidence type="ECO:0000259" key="6">
    <source>
        <dbReference type="Pfam" id="PF25591"/>
    </source>
</evidence>
<dbReference type="SUPFAM" id="SSF48371">
    <property type="entry name" value="ARM repeat"/>
    <property type="match status" value="1"/>
</dbReference>
<dbReference type="InterPro" id="IPR011989">
    <property type="entry name" value="ARM-like"/>
</dbReference>
<comment type="similarity">
    <text evidence="1">Belongs to the CpcE/RpcE/PecE family.</text>
</comment>
<keyword evidence="4" id="KW-0456">Lyase</keyword>
<accession>A0ABR8A7Y1</accession>
<name>A0ABR8A7Y1_9CYAN</name>
<organism evidence="7 8">
    <name type="scientific">Calothrix parietina FACHB-288</name>
    <dbReference type="NCBI Taxonomy" id="2692896"/>
    <lineage>
        <taxon>Bacteria</taxon>
        <taxon>Bacillati</taxon>
        <taxon>Cyanobacteriota</taxon>
        <taxon>Cyanophyceae</taxon>
        <taxon>Nostocales</taxon>
        <taxon>Calotrichaceae</taxon>
        <taxon>Calothrix</taxon>
    </lineage>
</organism>
<keyword evidence="3" id="KW-0605">Phycobilisome</keyword>
<feature type="compositionally biased region" description="Polar residues" evidence="5">
    <location>
        <begin position="1"/>
        <end position="17"/>
    </location>
</feature>
<keyword evidence="8" id="KW-1185">Reference proteome</keyword>
<comment type="caution">
    <text evidence="7">The sequence shown here is derived from an EMBL/GenBank/DDBJ whole genome shotgun (WGS) entry which is preliminary data.</text>
</comment>